<comment type="subcellular location">
    <subcellularLocation>
        <location evidence="1">Cell envelope</location>
    </subcellularLocation>
</comment>
<dbReference type="CDD" id="cd02966">
    <property type="entry name" value="TlpA_like_family"/>
    <property type="match status" value="1"/>
</dbReference>
<evidence type="ECO:0000313" key="8">
    <source>
        <dbReference type="Proteomes" id="UP000255283"/>
    </source>
</evidence>
<comment type="caution">
    <text evidence="7">The sequence shown here is derived from an EMBL/GenBank/DDBJ whole genome shotgun (WGS) entry which is preliminary data.</text>
</comment>
<dbReference type="AlphaFoldDB" id="A0AAQ1UIA4"/>
<evidence type="ECO:0000313" key="7">
    <source>
        <dbReference type="EMBL" id="SUB79896.1"/>
    </source>
</evidence>
<dbReference type="Gene3D" id="3.30.1150.10">
    <property type="match status" value="1"/>
</dbReference>
<dbReference type="PROSITE" id="PS51352">
    <property type="entry name" value="THIOREDOXIN_2"/>
    <property type="match status" value="1"/>
</dbReference>
<dbReference type="SUPFAM" id="SSF52833">
    <property type="entry name" value="Thioredoxin-like"/>
    <property type="match status" value="1"/>
</dbReference>
<dbReference type="Pfam" id="PF00578">
    <property type="entry name" value="AhpC-TSA"/>
    <property type="match status" value="1"/>
</dbReference>
<dbReference type="EMBL" id="UGTJ01000001">
    <property type="protein sequence ID" value="SUB79896.1"/>
    <property type="molecule type" value="Genomic_DNA"/>
</dbReference>
<gene>
    <name evidence="7" type="primary">resA_2</name>
    <name evidence="7" type="ORF">NCTC13063_01173</name>
</gene>
<dbReference type="InterPro" id="IPR000866">
    <property type="entry name" value="AhpC/TSA"/>
</dbReference>
<evidence type="ECO:0000259" key="6">
    <source>
        <dbReference type="PROSITE" id="PS51352"/>
    </source>
</evidence>
<feature type="signal peptide" evidence="5">
    <location>
        <begin position="1"/>
        <end position="21"/>
    </location>
</feature>
<keyword evidence="4" id="KW-0676">Redox-active center</keyword>
<reference evidence="7 8" key="1">
    <citation type="submission" date="2018-06" db="EMBL/GenBank/DDBJ databases">
        <authorList>
            <consortium name="Pathogen Informatics"/>
            <person name="Doyle S."/>
        </authorList>
    </citation>
    <scope>NUCLEOTIDE SEQUENCE [LARGE SCALE GENOMIC DNA]</scope>
    <source>
        <strain evidence="7 8">NCTC13063</strain>
    </source>
</reference>
<dbReference type="RefSeq" id="WP_115153526.1">
    <property type="nucleotide sequence ID" value="NZ_UGTJ01000001.1"/>
</dbReference>
<dbReference type="GO" id="GO:0030313">
    <property type="term" value="C:cell envelope"/>
    <property type="evidence" value="ECO:0007669"/>
    <property type="project" value="UniProtKB-SubCell"/>
</dbReference>
<name>A0AAQ1UIA4_9BACT</name>
<evidence type="ECO:0000256" key="4">
    <source>
        <dbReference type="ARBA" id="ARBA00023284"/>
    </source>
</evidence>
<evidence type="ECO:0000256" key="3">
    <source>
        <dbReference type="ARBA" id="ARBA00023157"/>
    </source>
</evidence>
<dbReference type="InterPro" id="IPR050553">
    <property type="entry name" value="Thioredoxin_ResA/DsbE_sf"/>
</dbReference>
<dbReference type="PANTHER" id="PTHR42852:SF6">
    <property type="entry name" value="THIOL:DISULFIDE INTERCHANGE PROTEIN DSBE"/>
    <property type="match status" value="1"/>
</dbReference>
<dbReference type="InterPro" id="IPR013766">
    <property type="entry name" value="Thioredoxin_domain"/>
</dbReference>
<proteinExistence type="predicted"/>
<dbReference type="Gene3D" id="3.40.30.10">
    <property type="entry name" value="Glutaredoxin"/>
    <property type="match status" value="1"/>
</dbReference>
<feature type="chain" id="PRO_5042891725" evidence="5">
    <location>
        <begin position="22"/>
        <end position="307"/>
    </location>
</feature>
<dbReference type="GO" id="GO:0017004">
    <property type="term" value="P:cytochrome complex assembly"/>
    <property type="evidence" value="ECO:0007669"/>
    <property type="project" value="UniProtKB-KW"/>
</dbReference>
<evidence type="ECO:0000256" key="2">
    <source>
        <dbReference type="ARBA" id="ARBA00022748"/>
    </source>
</evidence>
<keyword evidence="2" id="KW-0201">Cytochrome c-type biogenesis</keyword>
<dbReference type="PROSITE" id="PS51257">
    <property type="entry name" value="PROKAR_LIPOPROTEIN"/>
    <property type="match status" value="1"/>
</dbReference>
<dbReference type="PANTHER" id="PTHR42852">
    <property type="entry name" value="THIOL:DISULFIDE INTERCHANGE PROTEIN DSBE"/>
    <property type="match status" value="1"/>
</dbReference>
<evidence type="ECO:0000256" key="1">
    <source>
        <dbReference type="ARBA" id="ARBA00004196"/>
    </source>
</evidence>
<organism evidence="7 8">
    <name type="scientific">Segatella buccae</name>
    <dbReference type="NCBI Taxonomy" id="28126"/>
    <lineage>
        <taxon>Bacteria</taxon>
        <taxon>Pseudomonadati</taxon>
        <taxon>Bacteroidota</taxon>
        <taxon>Bacteroidia</taxon>
        <taxon>Bacteroidales</taxon>
        <taxon>Prevotellaceae</taxon>
        <taxon>Segatella</taxon>
    </lineage>
</organism>
<dbReference type="GO" id="GO:0016491">
    <property type="term" value="F:oxidoreductase activity"/>
    <property type="evidence" value="ECO:0007669"/>
    <property type="project" value="InterPro"/>
</dbReference>
<feature type="domain" description="Thioredoxin" evidence="6">
    <location>
        <begin position="33"/>
        <end position="176"/>
    </location>
</feature>
<keyword evidence="3" id="KW-1015">Disulfide bond</keyword>
<accession>A0AAQ1UIA4</accession>
<sequence>MMKKILMTTLLLVSACAQIMAEDADSLYAKDLLKPGTVAPDFMLRSNLGEMKTFSNYRGSYVVLEFWASWCPDCRKDMPRMKALNDAYRQKGVRLMGVSFDTDFDKWNGYITANKLYWAQVSELKKWKKETAIDTLYHVNWIPSYYVIDPEGRITLATVDLTKVEGLLARLDADGTLARSKKPEPVVVQPQFTGGNEALANYLSAHLKYPAACTKAGAAARVVCEFVVERDGSLTDVRVSKVSDFHFTNAKVSGMTKGTRAKLQEECEGRFKVEAVRVVSEMPNWTPGTQDGKPVLVKYHLPISFSL</sequence>
<dbReference type="Proteomes" id="UP000255283">
    <property type="component" value="Unassembled WGS sequence"/>
</dbReference>
<keyword evidence="5" id="KW-0732">Signal</keyword>
<dbReference type="InterPro" id="IPR036249">
    <property type="entry name" value="Thioredoxin-like_sf"/>
</dbReference>
<evidence type="ECO:0000256" key="5">
    <source>
        <dbReference type="SAM" id="SignalP"/>
    </source>
</evidence>
<protein>
    <submittedName>
        <fullName evidence="7">Thiol-disulfide oxidoreductase resA</fullName>
    </submittedName>
</protein>
<dbReference type="SUPFAM" id="SSF74653">
    <property type="entry name" value="TolA/TonB C-terminal domain"/>
    <property type="match status" value="1"/>
</dbReference>
<dbReference type="GO" id="GO:0016209">
    <property type="term" value="F:antioxidant activity"/>
    <property type="evidence" value="ECO:0007669"/>
    <property type="project" value="InterPro"/>
</dbReference>